<dbReference type="PANTHER" id="PTHR33269:SF19">
    <property type="entry name" value="NADH-QUINONE OXIDOREDUCTASE SUBUNIT J"/>
    <property type="match status" value="1"/>
</dbReference>
<dbReference type="Gene3D" id="1.20.120.1200">
    <property type="entry name" value="NADH-ubiquinone/plastoquinone oxidoreductase chain 6, subunit NuoJ"/>
    <property type="match status" value="1"/>
</dbReference>
<feature type="transmembrane region" description="Helical" evidence="1">
    <location>
        <begin position="112"/>
        <end position="140"/>
    </location>
</feature>
<feature type="transmembrane region" description="Helical" evidence="1">
    <location>
        <begin position="160"/>
        <end position="182"/>
    </location>
</feature>
<dbReference type="GO" id="GO:0005886">
    <property type="term" value="C:plasma membrane"/>
    <property type="evidence" value="ECO:0007669"/>
    <property type="project" value="UniProtKB-SubCell"/>
</dbReference>
<comment type="function">
    <text evidence="1">NDH-1 shuttles electrons from NADH, via FMN and iron-sulfur (Fe-S) centers, to quinones in the respiratory chain. Couples the redox reaction to proton translocation (for every two electrons transferred, four hydrogen ions are translocated across the cytoplasmic membrane), and thus conserves the redox energy in a proton gradient.</text>
</comment>
<organism evidence="3 5">
    <name type="scientific">Mycolicibacterium boenickei</name>
    <dbReference type="NCBI Taxonomy" id="146017"/>
    <lineage>
        <taxon>Bacteria</taxon>
        <taxon>Bacillati</taxon>
        <taxon>Actinomycetota</taxon>
        <taxon>Actinomycetes</taxon>
        <taxon>Mycobacteriales</taxon>
        <taxon>Mycobacteriaceae</taxon>
        <taxon>Mycolicibacterium</taxon>
    </lineage>
</organism>
<evidence type="ECO:0000313" key="4">
    <source>
        <dbReference type="Proteomes" id="UP000466683"/>
    </source>
</evidence>
<reference evidence="2 4" key="1">
    <citation type="journal article" date="2019" name="Emerg. Microbes Infect.">
        <title>Comprehensive subspecies identification of 175 nontuberculous mycobacteria species based on 7547 genomic profiles.</title>
        <authorList>
            <person name="Matsumoto Y."/>
            <person name="Kinjo T."/>
            <person name="Motooka D."/>
            <person name="Nabeya D."/>
            <person name="Jung N."/>
            <person name="Uechi K."/>
            <person name="Horii T."/>
            <person name="Iida T."/>
            <person name="Fujita J."/>
            <person name="Nakamura S."/>
        </authorList>
    </citation>
    <scope>NUCLEOTIDE SEQUENCE [LARGE SCALE GENOMIC DNA]</scope>
    <source>
        <strain evidence="2 4">JCM 15653</strain>
    </source>
</reference>
<name>A0AAX2ZRK2_9MYCO</name>
<dbReference type="AlphaFoldDB" id="A0AAX2ZRK2"/>
<keyword evidence="1" id="KW-0520">NAD</keyword>
<comment type="catalytic activity">
    <reaction evidence="1">
        <text>a quinone + NADH + 5 H(+)(in) = a quinol + NAD(+) + 4 H(+)(out)</text>
        <dbReference type="Rhea" id="RHEA:57888"/>
        <dbReference type="ChEBI" id="CHEBI:15378"/>
        <dbReference type="ChEBI" id="CHEBI:24646"/>
        <dbReference type="ChEBI" id="CHEBI:57540"/>
        <dbReference type="ChEBI" id="CHEBI:57945"/>
        <dbReference type="ChEBI" id="CHEBI:132124"/>
    </reaction>
</comment>
<dbReference type="InterPro" id="IPR001457">
    <property type="entry name" value="NADH_UbQ/plastoQ_OxRdtase_su6"/>
</dbReference>
<protein>
    <recommendedName>
        <fullName evidence="1">NADH-quinone oxidoreductase subunit J</fullName>
        <ecNumber evidence="1">7.1.1.-</ecNumber>
    </recommendedName>
</protein>
<keyword evidence="4" id="KW-1185">Reference proteome</keyword>
<dbReference type="PANTHER" id="PTHR33269">
    <property type="entry name" value="NADH-UBIQUINONE OXIDOREDUCTASE CHAIN 6"/>
    <property type="match status" value="1"/>
</dbReference>
<comment type="subcellular location">
    <subcellularLocation>
        <location evidence="1">Cell membrane</location>
        <topology evidence="1">Multi-pass membrane protein</topology>
    </subcellularLocation>
</comment>
<dbReference type="EMBL" id="AP022579">
    <property type="protein sequence ID" value="BBX93809.1"/>
    <property type="molecule type" value="Genomic_DNA"/>
</dbReference>
<gene>
    <name evidence="3" type="ORF">H5U98_21130</name>
    <name evidence="2" type="ORF">MBOE_54580</name>
</gene>
<dbReference type="InterPro" id="IPR042106">
    <property type="entry name" value="Nuo/plastoQ_OxRdtase_6_NuoJ"/>
</dbReference>
<keyword evidence="1" id="KW-0472">Membrane</keyword>
<comment type="similarity">
    <text evidence="1">Belongs to the complex I subunit 6 family.</text>
</comment>
<sequence>MSPDVVLLAGAAGSVHHTSTTEAVLFWVLGTVAVLGAVGVVAAPKAVYSAVFLACTMISLAVLYIAQDALFLGVVQVVVYTGAVMMLFLFVLMLIGVDLSESFTETLRGQRLAALAAGTGFGILLIAGIGNVSVAGFTGLAQANSGGNVEGLAALIFTRYLWAFELTSTLLITAALGAMVLAHRERFERRKTQRELAVERFQAGGHPTPLPNPGVYARHNAVDVPARLPDGSDATLSVSAILPQRTISGSASNSANGEG</sequence>
<keyword evidence="1" id="KW-1133">Transmembrane helix</keyword>
<feature type="transmembrane region" description="Helical" evidence="1">
    <location>
        <begin position="78"/>
        <end position="100"/>
    </location>
</feature>
<feature type="transmembrane region" description="Helical" evidence="1">
    <location>
        <begin position="47"/>
        <end position="66"/>
    </location>
</feature>
<dbReference type="GO" id="GO:0008137">
    <property type="term" value="F:NADH dehydrogenase (ubiquinone) activity"/>
    <property type="evidence" value="ECO:0007669"/>
    <property type="project" value="UniProtKB-UniRule"/>
</dbReference>
<evidence type="ECO:0000313" key="2">
    <source>
        <dbReference type="EMBL" id="BBX93809.1"/>
    </source>
</evidence>
<dbReference type="Proteomes" id="UP001162885">
    <property type="component" value="Chromosome"/>
</dbReference>
<dbReference type="GO" id="GO:0048038">
    <property type="term" value="F:quinone binding"/>
    <property type="evidence" value="ECO:0007669"/>
    <property type="project" value="UniProtKB-UniRule"/>
</dbReference>
<proteinExistence type="inferred from homology"/>
<dbReference type="NCBIfam" id="NF005165">
    <property type="entry name" value="PRK06638.1-5"/>
    <property type="match status" value="1"/>
</dbReference>
<dbReference type="RefSeq" id="WP_077743641.1">
    <property type="nucleotide sequence ID" value="NZ_AP022579.1"/>
</dbReference>
<dbReference type="GO" id="GO:0016491">
    <property type="term" value="F:oxidoreductase activity"/>
    <property type="evidence" value="ECO:0007669"/>
    <property type="project" value="UniProtKB-KW"/>
</dbReference>
<accession>A0AAX2ZRK2</accession>
<keyword evidence="1" id="KW-1003">Cell membrane</keyword>
<reference evidence="3 5" key="3">
    <citation type="journal article" date="2022" name="BMC Genomics">
        <title>Comparative genome analysis of mycobacteria focusing on tRNA and non-coding RNA.</title>
        <authorList>
            <person name="Behra P.R.K."/>
            <person name="Pettersson B.M.F."/>
            <person name="Ramesh M."/>
            <person name="Das S."/>
            <person name="Dasgupta S."/>
            <person name="Kirsebom L.A."/>
        </authorList>
    </citation>
    <scope>NUCLEOTIDE SEQUENCE [LARGE SCALE GENOMIC DNA]</scope>
    <source>
        <strain evidence="3 5">DSM 44677</strain>
    </source>
</reference>
<evidence type="ECO:0000256" key="1">
    <source>
        <dbReference type="RuleBase" id="RU004429"/>
    </source>
</evidence>
<keyword evidence="3" id="KW-0560">Oxidoreductase</keyword>
<feature type="transmembrane region" description="Helical" evidence="1">
    <location>
        <begin position="24"/>
        <end position="42"/>
    </location>
</feature>
<dbReference type="Pfam" id="PF00499">
    <property type="entry name" value="Oxidored_q3"/>
    <property type="match status" value="1"/>
</dbReference>
<evidence type="ECO:0000313" key="3">
    <source>
        <dbReference type="EMBL" id="UNB98052.1"/>
    </source>
</evidence>
<keyword evidence="1" id="KW-0874">Quinone</keyword>
<dbReference type="EC" id="7.1.1.-" evidence="1"/>
<dbReference type="EMBL" id="CP060016">
    <property type="protein sequence ID" value="UNB98052.1"/>
    <property type="molecule type" value="Genomic_DNA"/>
</dbReference>
<keyword evidence="1" id="KW-0812">Transmembrane</keyword>
<reference evidence="2" key="2">
    <citation type="submission" date="2020-02" db="EMBL/GenBank/DDBJ databases">
        <authorList>
            <person name="Matsumoto Y."/>
            <person name="Kinjo T."/>
            <person name="Motooka D."/>
            <person name="Nabeya D."/>
            <person name="Jung N."/>
            <person name="Uechi K."/>
            <person name="Horii T."/>
            <person name="Iida T."/>
            <person name="Fujita J."/>
            <person name="Nakamura S."/>
        </authorList>
    </citation>
    <scope>NUCLEOTIDE SEQUENCE</scope>
    <source>
        <strain evidence="2">JCM 15653</strain>
    </source>
</reference>
<dbReference type="Proteomes" id="UP000466683">
    <property type="component" value="Chromosome"/>
</dbReference>
<evidence type="ECO:0000313" key="5">
    <source>
        <dbReference type="Proteomes" id="UP001162885"/>
    </source>
</evidence>